<evidence type="ECO:0000313" key="2">
    <source>
        <dbReference type="Proteomes" id="UP000231070"/>
    </source>
</evidence>
<dbReference type="EMBL" id="NQVN01000004">
    <property type="protein sequence ID" value="PIO99665.1"/>
    <property type="molecule type" value="Genomic_DNA"/>
</dbReference>
<comment type="caution">
    <text evidence="1">The sequence shown here is derived from an EMBL/GenBank/DDBJ whole genome shotgun (WGS) entry which is preliminary data.</text>
</comment>
<keyword evidence="2" id="KW-1185">Reference proteome</keyword>
<reference evidence="1 2" key="1">
    <citation type="submission" date="2017-08" db="EMBL/GenBank/DDBJ databases">
        <title>Pleomorphomonas carboxidotrophicus sp. nov., a new mesophilic hydrogenogenic carboxidotroph.</title>
        <authorList>
            <person name="Esquivel-Elizondo S."/>
            <person name="Krajmalnik-Brown R."/>
            <person name="Maldonado J."/>
        </authorList>
    </citation>
    <scope>NUCLEOTIDE SEQUENCE [LARGE SCALE GENOMIC DNA]</scope>
    <source>
        <strain evidence="1 2">SVCO-16</strain>
    </source>
</reference>
<evidence type="ECO:0000313" key="1">
    <source>
        <dbReference type="EMBL" id="PIO99665.1"/>
    </source>
</evidence>
<dbReference type="AlphaFoldDB" id="A0A2G9WY85"/>
<name>A0A2G9WY85_9HYPH</name>
<accession>A0A2G9WY85</accession>
<sequence length="244" mass="26839">MLNAWRRDGDILLLTDTAMLRQSFRQSGRVASFANKVTTFPHLNAAVAVRGSAAHIPSLLVALAKSDFQTYSEFENGLSARLKRLPLFRWTAFDLVVAHVPKKGNARLWGLSNRPVFGVPAWQLAPLSCIFNEGEGDDFDEDATNLPSLYDEDDGSCVKWLASTQRNVLKPFGWCRRPVVATIGGSVVATTVSATGIHQREVGRWPDDRVGKPLDPAAVFVPAKSRRPKEKNRFSSIMTGGFLG</sequence>
<dbReference type="Proteomes" id="UP000231070">
    <property type="component" value="Unassembled WGS sequence"/>
</dbReference>
<organism evidence="1 2">
    <name type="scientific">Pleomorphomonas carboxyditropha</name>
    <dbReference type="NCBI Taxonomy" id="2023338"/>
    <lineage>
        <taxon>Bacteria</taxon>
        <taxon>Pseudomonadati</taxon>
        <taxon>Pseudomonadota</taxon>
        <taxon>Alphaproteobacteria</taxon>
        <taxon>Hyphomicrobiales</taxon>
        <taxon>Pleomorphomonadaceae</taxon>
        <taxon>Pleomorphomonas</taxon>
    </lineage>
</organism>
<protein>
    <submittedName>
        <fullName evidence="1">Uncharacterized protein</fullName>
    </submittedName>
</protein>
<proteinExistence type="predicted"/>
<gene>
    <name evidence="1" type="ORF">CJ014_10195</name>
</gene>